<evidence type="ECO:0000256" key="1">
    <source>
        <dbReference type="SAM" id="Phobius"/>
    </source>
</evidence>
<sequence>YDKIFASINDVNFDVAVEPFPMFPAIGGYCKGIVCQWSVPIQYSFATTLLLIGLIGFAISICILYRHQSLVRGTFKLSKKSIIVLRTFLLII</sequence>
<evidence type="ECO:0008006" key="4">
    <source>
        <dbReference type="Google" id="ProtNLM"/>
    </source>
</evidence>
<keyword evidence="3" id="KW-1185">Reference proteome</keyword>
<comment type="caution">
    <text evidence="2">The sequence shown here is derived from an EMBL/GenBank/DDBJ whole genome shotgun (WGS) entry which is preliminary data.</text>
</comment>
<feature type="non-terminal residue" evidence="2">
    <location>
        <position position="1"/>
    </location>
</feature>
<accession>A0AAN5CMR6</accession>
<dbReference type="EMBL" id="BTRK01000004">
    <property type="protein sequence ID" value="GMR47300.1"/>
    <property type="molecule type" value="Genomic_DNA"/>
</dbReference>
<dbReference type="InterPro" id="IPR019429">
    <property type="entry name" value="7TM_GPCR_serpentine_rcpt_Sri"/>
</dbReference>
<evidence type="ECO:0000313" key="2">
    <source>
        <dbReference type="EMBL" id="GMR47300.1"/>
    </source>
</evidence>
<organism evidence="2 3">
    <name type="scientific">Pristionchus mayeri</name>
    <dbReference type="NCBI Taxonomy" id="1317129"/>
    <lineage>
        <taxon>Eukaryota</taxon>
        <taxon>Metazoa</taxon>
        <taxon>Ecdysozoa</taxon>
        <taxon>Nematoda</taxon>
        <taxon>Chromadorea</taxon>
        <taxon>Rhabditida</taxon>
        <taxon>Rhabditina</taxon>
        <taxon>Diplogasteromorpha</taxon>
        <taxon>Diplogasteroidea</taxon>
        <taxon>Neodiplogasteridae</taxon>
        <taxon>Pristionchus</taxon>
    </lineage>
</organism>
<feature type="transmembrane region" description="Helical" evidence="1">
    <location>
        <begin position="43"/>
        <end position="65"/>
    </location>
</feature>
<dbReference type="Proteomes" id="UP001328107">
    <property type="component" value="Unassembled WGS sequence"/>
</dbReference>
<dbReference type="InterPro" id="IPR053220">
    <property type="entry name" value="Nematode_rcpt-like_serp_H"/>
</dbReference>
<keyword evidence="1" id="KW-1133">Transmembrane helix</keyword>
<gene>
    <name evidence="2" type="ORF">PMAYCL1PPCAC_17496</name>
</gene>
<dbReference type="Pfam" id="PF10327">
    <property type="entry name" value="7TM_GPCR_Sri"/>
    <property type="match status" value="1"/>
</dbReference>
<dbReference type="PANTHER" id="PTHR22941:SF26">
    <property type="entry name" value="SERPENTINE RECEPTOR, CLASS H"/>
    <property type="match status" value="1"/>
</dbReference>
<proteinExistence type="predicted"/>
<keyword evidence="1" id="KW-0472">Membrane</keyword>
<dbReference type="PANTHER" id="PTHR22941">
    <property type="entry name" value="SERPENTINE RECEPTOR"/>
    <property type="match status" value="1"/>
</dbReference>
<protein>
    <recommendedName>
        <fullName evidence="4">G protein-coupled receptor</fullName>
    </recommendedName>
</protein>
<feature type="non-terminal residue" evidence="2">
    <location>
        <position position="92"/>
    </location>
</feature>
<name>A0AAN5CMR6_9BILA</name>
<keyword evidence="1" id="KW-0812">Transmembrane</keyword>
<reference evidence="3" key="1">
    <citation type="submission" date="2022-10" db="EMBL/GenBank/DDBJ databases">
        <title>Genome assembly of Pristionchus species.</title>
        <authorList>
            <person name="Yoshida K."/>
            <person name="Sommer R.J."/>
        </authorList>
    </citation>
    <scope>NUCLEOTIDE SEQUENCE [LARGE SCALE GENOMIC DNA]</scope>
    <source>
        <strain evidence="3">RS5460</strain>
    </source>
</reference>
<dbReference type="AlphaFoldDB" id="A0AAN5CMR6"/>
<evidence type="ECO:0000313" key="3">
    <source>
        <dbReference type="Proteomes" id="UP001328107"/>
    </source>
</evidence>